<dbReference type="STRING" id="319652.IV80_GL000940"/>
<keyword evidence="2" id="KW-1185">Reference proteome</keyword>
<evidence type="ECO:0000313" key="2">
    <source>
        <dbReference type="Proteomes" id="UP000051568"/>
    </source>
</evidence>
<dbReference type="AlphaFoldDB" id="A0A0R2IZD7"/>
<dbReference type="Proteomes" id="UP000051568">
    <property type="component" value="Unassembled WGS sequence"/>
</dbReference>
<accession>A0A0R2IZD7</accession>
<gene>
    <name evidence="1" type="ORF">IV80_GL000940</name>
</gene>
<reference evidence="1 2" key="1">
    <citation type="journal article" date="2015" name="Genome Announc.">
        <title>Expanding the biotechnology potential of lactobacilli through comparative genomics of 213 strains and associated genera.</title>
        <authorList>
            <person name="Sun Z."/>
            <person name="Harris H.M."/>
            <person name="McCann A."/>
            <person name="Guo C."/>
            <person name="Argimon S."/>
            <person name="Zhang W."/>
            <person name="Yang X."/>
            <person name="Jeffery I.B."/>
            <person name="Cooney J.C."/>
            <person name="Kagawa T.F."/>
            <person name="Liu W."/>
            <person name="Song Y."/>
            <person name="Salvetti E."/>
            <person name="Wrobel A."/>
            <person name="Rasinkangas P."/>
            <person name="Parkhill J."/>
            <person name="Rea M.C."/>
            <person name="O'Sullivan O."/>
            <person name="Ritari J."/>
            <person name="Douillard F.P."/>
            <person name="Paul Ross R."/>
            <person name="Yang R."/>
            <person name="Briner A.E."/>
            <person name="Felis G.E."/>
            <person name="de Vos W.M."/>
            <person name="Barrangou R."/>
            <person name="Klaenhammer T.R."/>
            <person name="Caufield P.W."/>
            <person name="Cui Y."/>
            <person name="Zhang H."/>
            <person name="O'Toole P.W."/>
        </authorList>
    </citation>
    <scope>NUCLEOTIDE SEQUENCE [LARGE SCALE GENOMIC DNA]</scope>
    <source>
        <strain evidence="1 2">DSM 17757</strain>
    </source>
</reference>
<dbReference type="PATRIC" id="fig|319652.3.peg.946"/>
<protein>
    <submittedName>
        <fullName evidence="1">Uncharacterized protein</fullName>
    </submittedName>
</protein>
<organism evidence="1 2">
    <name type="scientific">Pediococcus cellicola</name>
    <dbReference type="NCBI Taxonomy" id="319652"/>
    <lineage>
        <taxon>Bacteria</taxon>
        <taxon>Bacillati</taxon>
        <taxon>Bacillota</taxon>
        <taxon>Bacilli</taxon>
        <taxon>Lactobacillales</taxon>
        <taxon>Lactobacillaceae</taxon>
        <taxon>Pediococcus</taxon>
    </lineage>
</organism>
<sequence length="197" mass="22827">MIHMAEYVLIQNRLDRDLMIPDGFSLVSSTQRQRNGEEVRVERYQREQAIVPNNAHLTLVFGDDDRLISYNNFLGNPDLSLPSEDGLVQQAIGVWQNLDADYAQGLQFMRIDTLKRFYLTGRGQRVDFDVLWVKFAHANGSYNWVTIGPGGQVMEVERESRWDYMRSRRATEEWNYDNWVLAREGKGPQLEAPEALA</sequence>
<evidence type="ECO:0000313" key="1">
    <source>
        <dbReference type="EMBL" id="KRN67399.1"/>
    </source>
</evidence>
<name>A0A0R2IZD7_9LACO</name>
<proteinExistence type="predicted"/>
<comment type="caution">
    <text evidence="1">The sequence shown here is derived from an EMBL/GenBank/DDBJ whole genome shotgun (WGS) entry which is preliminary data.</text>
</comment>
<dbReference type="EMBL" id="JQBR01000002">
    <property type="protein sequence ID" value="KRN67399.1"/>
    <property type="molecule type" value="Genomic_DNA"/>
</dbReference>